<dbReference type="GO" id="GO:0009898">
    <property type="term" value="C:cytoplasmic side of plasma membrane"/>
    <property type="evidence" value="ECO:0007669"/>
    <property type="project" value="TreeGrafter"/>
</dbReference>
<evidence type="ECO:0000313" key="4">
    <source>
        <dbReference type="EMBL" id="EQD64214.1"/>
    </source>
</evidence>
<dbReference type="InterPro" id="IPR002586">
    <property type="entry name" value="CobQ/CobB/MinD/ParA_Nub-bd_dom"/>
</dbReference>
<organism evidence="4">
    <name type="scientific">mine drainage metagenome</name>
    <dbReference type="NCBI Taxonomy" id="410659"/>
    <lineage>
        <taxon>unclassified sequences</taxon>
        <taxon>metagenomes</taxon>
        <taxon>ecological metagenomes</taxon>
    </lineage>
</organism>
<dbReference type="EMBL" id="AUZZ01001487">
    <property type="protein sequence ID" value="EQD64214.1"/>
    <property type="molecule type" value="Genomic_DNA"/>
</dbReference>
<dbReference type="GO" id="GO:0051782">
    <property type="term" value="P:negative regulation of cell division"/>
    <property type="evidence" value="ECO:0007669"/>
    <property type="project" value="TreeGrafter"/>
</dbReference>
<reference evidence="4" key="2">
    <citation type="journal article" date="2014" name="ISME J.">
        <title>Microbial stratification in low pH oxic and suboxic macroscopic growths along an acid mine drainage.</title>
        <authorList>
            <person name="Mendez-Garcia C."/>
            <person name="Mesa V."/>
            <person name="Sprenger R.R."/>
            <person name="Richter M."/>
            <person name="Diez M.S."/>
            <person name="Solano J."/>
            <person name="Bargiela R."/>
            <person name="Golyshina O.V."/>
            <person name="Manteca A."/>
            <person name="Ramos J.L."/>
            <person name="Gallego J.R."/>
            <person name="Llorente I."/>
            <person name="Martins Dos Santos V.A."/>
            <person name="Jensen O.N."/>
            <person name="Pelaez A.I."/>
            <person name="Sanchez J."/>
            <person name="Ferrer M."/>
        </authorList>
    </citation>
    <scope>NUCLEOTIDE SEQUENCE</scope>
</reference>
<name>T1CE44_9ZZZZ</name>
<dbReference type="Pfam" id="PF01656">
    <property type="entry name" value="CbiA"/>
    <property type="match status" value="1"/>
</dbReference>
<protein>
    <submittedName>
        <fullName evidence="4">Cobyrinic acid ac-diamide synthase</fullName>
    </submittedName>
</protein>
<evidence type="ECO:0000256" key="1">
    <source>
        <dbReference type="ARBA" id="ARBA00022741"/>
    </source>
</evidence>
<evidence type="ECO:0000259" key="3">
    <source>
        <dbReference type="Pfam" id="PF01656"/>
    </source>
</evidence>
<dbReference type="InterPro" id="IPR050625">
    <property type="entry name" value="ParA/MinD_ATPase"/>
</dbReference>
<comment type="caution">
    <text evidence="4">The sequence shown here is derived from an EMBL/GenBank/DDBJ whole genome shotgun (WGS) entry which is preliminary data.</text>
</comment>
<dbReference type="AlphaFoldDB" id="T1CE44"/>
<proteinExistence type="predicted"/>
<accession>T1CE44</accession>
<dbReference type="Gene3D" id="3.40.50.300">
    <property type="entry name" value="P-loop containing nucleotide triphosphate hydrolases"/>
    <property type="match status" value="1"/>
</dbReference>
<sequence length="218" mass="23096">MQTPELSLITNAKLKALAQPVQVISVTGGKGGVGKTSVAVNLATALARRKRVVLLDGDLGLANADVFLGLSPRYTLAHVLSGERTLDEVLVRAPQGFQIVPAASGAADLANMGAAEHLGLVRAFSSLAEPLEALIVDTAAGIAHGVLQFAQAAQQVLVVICDEPASLTDGYALIKVLSRNHDVKRFRVLANRMRAPGAGRELFQRFERVTTRFLEVVL</sequence>
<dbReference type="GO" id="GO:0005524">
    <property type="term" value="F:ATP binding"/>
    <property type="evidence" value="ECO:0007669"/>
    <property type="project" value="UniProtKB-KW"/>
</dbReference>
<dbReference type="GO" id="GO:0016887">
    <property type="term" value="F:ATP hydrolysis activity"/>
    <property type="evidence" value="ECO:0007669"/>
    <property type="project" value="TreeGrafter"/>
</dbReference>
<dbReference type="PANTHER" id="PTHR43384">
    <property type="entry name" value="SEPTUM SITE-DETERMINING PROTEIN MIND HOMOLOG, CHLOROPLASTIC-RELATED"/>
    <property type="match status" value="1"/>
</dbReference>
<keyword evidence="1" id="KW-0547">Nucleotide-binding</keyword>
<dbReference type="SUPFAM" id="SSF52540">
    <property type="entry name" value="P-loop containing nucleoside triphosphate hydrolases"/>
    <property type="match status" value="1"/>
</dbReference>
<gene>
    <name evidence="4" type="ORF">B2A_02121</name>
</gene>
<dbReference type="PANTHER" id="PTHR43384:SF4">
    <property type="entry name" value="CELLULOSE BIOSYNTHESIS PROTEIN BCSQ-RELATED"/>
    <property type="match status" value="1"/>
</dbReference>
<feature type="non-terminal residue" evidence="4">
    <location>
        <position position="218"/>
    </location>
</feature>
<reference evidence="4" key="1">
    <citation type="submission" date="2013-08" db="EMBL/GenBank/DDBJ databases">
        <authorList>
            <person name="Mendez C."/>
            <person name="Richter M."/>
            <person name="Ferrer M."/>
            <person name="Sanchez J."/>
        </authorList>
    </citation>
    <scope>NUCLEOTIDE SEQUENCE</scope>
</reference>
<keyword evidence="2" id="KW-0067">ATP-binding</keyword>
<dbReference type="InterPro" id="IPR027417">
    <property type="entry name" value="P-loop_NTPase"/>
</dbReference>
<evidence type="ECO:0000256" key="2">
    <source>
        <dbReference type="ARBA" id="ARBA00022840"/>
    </source>
</evidence>
<feature type="domain" description="CobQ/CobB/MinD/ParA nucleotide binding" evidence="3">
    <location>
        <begin position="24"/>
        <end position="214"/>
    </location>
</feature>
<dbReference type="GO" id="GO:0005829">
    <property type="term" value="C:cytosol"/>
    <property type="evidence" value="ECO:0007669"/>
    <property type="project" value="TreeGrafter"/>
</dbReference>